<dbReference type="InterPro" id="IPR029057">
    <property type="entry name" value="PRTase-like"/>
</dbReference>
<feature type="domain" description="Phosphoribosyltransferase" evidence="3">
    <location>
        <begin position="7"/>
        <end position="160"/>
    </location>
</feature>
<dbReference type="InterPro" id="IPR000836">
    <property type="entry name" value="PRTase_dom"/>
</dbReference>
<dbReference type="Gene3D" id="3.40.50.2020">
    <property type="match status" value="1"/>
</dbReference>
<evidence type="ECO:0000256" key="1">
    <source>
        <dbReference type="ARBA" id="ARBA00022676"/>
    </source>
</evidence>
<organism evidence="4 5">
    <name type="scientific">Litoribaculum gwangyangense</name>
    <dbReference type="NCBI Taxonomy" id="1130722"/>
    <lineage>
        <taxon>Bacteria</taxon>
        <taxon>Pseudomonadati</taxon>
        <taxon>Bacteroidota</taxon>
        <taxon>Flavobacteriia</taxon>
        <taxon>Flavobacteriales</taxon>
        <taxon>Flavobacteriaceae</taxon>
        <taxon>Litoribaculum</taxon>
    </lineage>
</organism>
<evidence type="ECO:0000313" key="4">
    <source>
        <dbReference type="EMBL" id="GAA4815674.1"/>
    </source>
</evidence>
<accession>A0ABP9CSG0</accession>
<name>A0ABP9CSG0_9FLAO</name>
<proteinExistence type="predicted"/>
<dbReference type="Pfam" id="PF00156">
    <property type="entry name" value="Pribosyltran"/>
    <property type="match status" value="1"/>
</dbReference>
<comment type="caution">
    <text evidence="4">The sequence shown here is derived from an EMBL/GenBank/DDBJ whole genome shotgun (WGS) entry which is preliminary data.</text>
</comment>
<evidence type="ECO:0000313" key="5">
    <source>
        <dbReference type="Proteomes" id="UP001501433"/>
    </source>
</evidence>
<dbReference type="SUPFAM" id="SSF53271">
    <property type="entry name" value="PRTase-like"/>
    <property type="match status" value="1"/>
</dbReference>
<reference evidence="5" key="1">
    <citation type="journal article" date="2019" name="Int. J. Syst. Evol. Microbiol.">
        <title>The Global Catalogue of Microorganisms (GCM) 10K type strain sequencing project: providing services to taxonomists for standard genome sequencing and annotation.</title>
        <authorList>
            <consortium name="The Broad Institute Genomics Platform"/>
            <consortium name="The Broad Institute Genome Sequencing Center for Infectious Disease"/>
            <person name="Wu L."/>
            <person name="Ma J."/>
        </authorList>
    </citation>
    <scope>NUCLEOTIDE SEQUENCE [LARGE SCALE GENOMIC DNA]</scope>
    <source>
        <strain evidence="5">JCM 18325</strain>
    </source>
</reference>
<dbReference type="EMBL" id="BAABJW010000004">
    <property type="protein sequence ID" value="GAA4815674.1"/>
    <property type="molecule type" value="Genomic_DNA"/>
</dbReference>
<keyword evidence="1" id="KW-0328">Glycosyltransferase</keyword>
<evidence type="ECO:0000259" key="3">
    <source>
        <dbReference type="Pfam" id="PF00156"/>
    </source>
</evidence>
<protein>
    <recommendedName>
        <fullName evidence="3">Phosphoribosyltransferase domain-containing protein</fullName>
    </recommendedName>
</protein>
<dbReference type="RefSeq" id="WP_345277307.1">
    <property type="nucleotide sequence ID" value="NZ_BAABJW010000004.1"/>
</dbReference>
<keyword evidence="2" id="KW-0808">Transferase</keyword>
<sequence>MEVITLNNEAFFKTCEELISKIDFEPEVIVGILDGGGYVSNEFKNKNDFQKVQFNSVKLKRKSYLKNNFIVKVVLKLLPYKVTNRLRLMESKKVKKTISDLNLNDLSNCEINFKFINNSEEKIKNILIVDDAIDTGKTIFIIKNKLKKLLPDAKIKIAVISWTIETSIIKPDYYLFKNSLVRYPWSLDYKGKDFEKKSFSI</sequence>
<dbReference type="Proteomes" id="UP001501433">
    <property type="component" value="Unassembled WGS sequence"/>
</dbReference>
<dbReference type="PANTHER" id="PTHR43363:SF1">
    <property type="entry name" value="HYPOXANTHINE-GUANINE PHOSPHORIBOSYLTRANSFERASE"/>
    <property type="match status" value="1"/>
</dbReference>
<dbReference type="PANTHER" id="PTHR43363">
    <property type="entry name" value="HYPOXANTHINE PHOSPHORIBOSYLTRANSFERASE"/>
    <property type="match status" value="1"/>
</dbReference>
<evidence type="ECO:0000256" key="2">
    <source>
        <dbReference type="ARBA" id="ARBA00022679"/>
    </source>
</evidence>
<keyword evidence="5" id="KW-1185">Reference proteome</keyword>
<dbReference type="CDD" id="cd06223">
    <property type="entry name" value="PRTases_typeI"/>
    <property type="match status" value="1"/>
</dbReference>
<gene>
    <name evidence="4" type="ORF">GCM10023330_24770</name>
</gene>